<proteinExistence type="predicted"/>
<evidence type="ECO:0000256" key="1">
    <source>
        <dbReference type="SAM" id="Phobius"/>
    </source>
</evidence>
<keyword evidence="1" id="KW-0472">Membrane</keyword>
<dbReference type="WBParaSite" id="Pan_g100.t1">
    <property type="protein sequence ID" value="Pan_g100.t1"/>
    <property type="gene ID" value="Pan_g100"/>
</dbReference>
<dbReference type="Proteomes" id="UP000492821">
    <property type="component" value="Unassembled WGS sequence"/>
</dbReference>
<evidence type="ECO:0000313" key="3">
    <source>
        <dbReference type="WBParaSite" id="Pan_g100.t1"/>
    </source>
</evidence>
<accession>A0A7E4UL53</accession>
<organism evidence="2 3">
    <name type="scientific">Panagrellus redivivus</name>
    <name type="common">Microworm</name>
    <dbReference type="NCBI Taxonomy" id="6233"/>
    <lineage>
        <taxon>Eukaryota</taxon>
        <taxon>Metazoa</taxon>
        <taxon>Ecdysozoa</taxon>
        <taxon>Nematoda</taxon>
        <taxon>Chromadorea</taxon>
        <taxon>Rhabditida</taxon>
        <taxon>Tylenchina</taxon>
        <taxon>Panagrolaimomorpha</taxon>
        <taxon>Panagrolaimoidea</taxon>
        <taxon>Panagrolaimidae</taxon>
        <taxon>Panagrellus</taxon>
    </lineage>
</organism>
<keyword evidence="1" id="KW-1133">Transmembrane helix</keyword>
<feature type="transmembrane region" description="Helical" evidence="1">
    <location>
        <begin position="168"/>
        <end position="189"/>
    </location>
</feature>
<feature type="transmembrane region" description="Helical" evidence="1">
    <location>
        <begin position="214"/>
        <end position="236"/>
    </location>
</feature>
<evidence type="ECO:0000313" key="2">
    <source>
        <dbReference type="Proteomes" id="UP000492821"/>
    </source>
</evidence>
<keyword evidence="1" id="KW-0812">Transmembrane</keyword>
<dbReference type="AlphaFoldDB" id="A0A7E4UL53"/>
<reference evidence="2" key="1">
    <citation type="journal article" date="2013" name="Genetics">
        <title>The draft genome and transcriptome of Panagrellus redivivus are shaped by the harsh demands of a free-living lifestyle.</title>
        <authorList>
            <person name="Srinivasan J."/>
            <person name="Dillman A.R."/>
            <person name="Macchietto M.G."/>
            <person name="Heikkinen L."/>
            <person name="Lakso M."/>
            <person name="Fracchia K.M."/>
            <person name="Antoshechkin I."/>
            <person name="Mortazavi A."/>
            <person name="Wong G."/>
            <person name="Sternberg P.W."/>
        </authorList>
    </citation>
    <scope>NUCLEOTIDE SEQUENCE [LARGE SCALE GENOMIC DNA]</scope>
    <source>
        <strain evidence="2">MT8872</strain>
    </source>
</reference>
<name>A0A7E4UL53_PANRE</name>
<feature type="transmembrane region" description="Helical" evidence="1">
    <location>
        <begin position="101"/>
        <end position="119"/>
    </location>
</feature>
<keyword evidence="2" id="KW-1185">Reference proteome</keyword>
<protein>
    <submittedName>
        <fullName evidence="3">MgtE domain-containing protein</fullName>
    </submittedName>
</protein>
<sequence>MTERGLRRYDPGTLHSISRLQNQHASIIPRISIPGDHYLHDLSSFNQGGTANTGIDTIGRQTGQIHRGLLANPEPAEDWELNLFNIQEVGTARFLHLLKKYPSIVILLFGLFVLWGRGFHVQNLTQEEKNMAISAIVAGATAIAGICVTSQHHSNDKDNAKKQLAGRITVGIINAVVSIVVIVFSTISLTKIHDKIEDDVAAAINALNFDDRTAYAGILIGVSLLLGSFSLLSIIFGSQALRKIHKEEKVIKHERIRRQTAAYATPTFGGIGPY</sequence>
<feature type="transmembrane region" description="Helical" evidence="1">
    <location>
        <begin position="131"/>
        <end position="148"/>
    </location>
</feature>
<reference evidence="3" key="2">
    <citation type="submission" date="2020-10" db="UniProtKB">
        <authorList>
            <consortium name="WormBaseParasite"/>
        </authorList>
    </citation>
    <scope>IDENTIFICATION</scope>
</reference>